<protein>
    <submittedName>
        <fullName evidence="3">Uncharacterized protein</fullName>
    </submittedName>
</protein>
<evidence type="ECO:0000313" key="3">
    <source>
        <dbReference type="EMBL" id="GAA4615282.1"/>
    </source>
</evidence>
<evidence type="ECO:0000313" key="4">
    <source>
        <dbReference type="Proteomes" id="UP001500212"/>
    </source>
</evidence>
<gene>
    <name evidence="3" type="ORF">GCM10023195_67260</name>
</gene>
<evidence type="ECO:0000256" key="1">
    <source>
        <dbReference type="SAM" id="MobiDB-lite"/>
    </source>
</evidence>
<dbReference type="EMBL" id="BAABHJ010000027">
    <property type="protein sequence ID" value="GAA4615282.1"/>
    <property type="molecule type" value="Genomic_DNA"/>
</dbReference>
<keyword evidence="2" id="KW-0812">Transmembrane</keyword>
<organism evidence="3 4">
    <name type="scientific">Actinoallomurus liliacearum</name>
    <dbReference type="NCBI Taxonomy" id="1080073"/>
    <lineage>
        <taxon>Bacteria</taxon>
        <taxon>Bacillati</taxon>
        <taxon>Actinomycetota</taxon>
        <taxon>Actinomycetes</taxon>
        <taxon>Streptosporangiales</taxon>
        <taxon>Thermomonosporaceae</taxon>
        <taxon>Actinoallomurus</taxon>
    </lineage>
</organism>
<keyword evidence="4" id="KW-1185">Reference proteome</keyword>
<accession>A0ABP8TUC2</accession>
<keyword evidence="2" id="KW-1133">Transmembrane helix</keyword>
<feature type="compositionally biased region" description="Polar residues" evidence="1">
    <location>
        <begin position="98"/>
        <end position="107"/>
    </location>
</feature>
<dbReference type="Proteomes" id="UP001500212">
    <property type="component" value="Unassembled WGS sequence"/>
</dbReference>
<sequence length="107" mass="11251">MVSRLKHWLAGGAGVAMAAAVNVTTGMFTQHWAARWLAPTIALVVVGGGLEVLLRSSDRPPVRQRVSRTKVGGGVRQRMSGVGEQSVIDSEIARDLDQSQGTNGDAA</sequence>
<comment type="caution">
    <text evidence="3">The sequence shown here is derived from an EMBL/GenBank/DDBJ whole genome shotgun (WGS) entry which is preliminary data.</text>
</comment>
<proteinExistence type="predicted"/>
<evidence type="ECO:0000256" key="2">
    <source>
        <dbReference type="SAM" id="Phobius"/>
    </source>
</evidence>
<name>A0ABP8TUC2_9ACTN</name>
<feature type="region of interest" description="Disordered" evidence="1">
    <location>
        <begin position="64"/>
        <end position="107"/>
    </location>
</feature>
<reference evidence="4" key="1">
    <citation type="journal article" date="2019" name="Int. J. Syst. Evol. Microbiol.">
        <title>The Global Catalogue of Microorganisms (GCM) 10K type strain sequencing project: providing services to taxonomists for standard genome sequencing and annotation.</title>
        <authorList>
            <consortium name="The Broad Institute Genomics Platform"/>
            <consortium name="The Broad Institute Genome Sequencing Center for Infectious Disease"/>
            <person name="Wu L."/>
            <person name="Ma J."/>
        </authorList>
    </citation>
    <scope>NUCLEOTIDE SEQUENCE [LARGE SCALE GENOMIC DNA]</scope>
    <source>
        <strain evidence="4">JCM 17938</strain>
    </source>
</reference>
<feature type="transmembrane region" description="Helical" evidence="2">
    <location>
        <begin position="36"/>
        <end position="54"/>
    </location>
</feature>
<keyword evidence="2" id="KW-0472">Membrane</keyword>